<dbReference type="PANTHER" id="PTHR36307">
    <property type="entry name" value="FLAGELLA BASAL BODY P-RING FORMATION PROTEIN FLGA"/>
    <property type="match status" value="1"/>
</dbReference>
<dbReference type="Gene3D" id="3.90.1210.10">
    <property type="entry name" value="Antifreeze-like/N-acetylneuraminic acid synthase C-terminal domain"/>
    <property type="match status" value="1"/>
</dbReference>
<keyword evidence="7" id="KW-1005">Bacterial flagellum biogenesis</keyword>
<evidence type="ECO:0000313" key="9">
    <source>
        <dbReference type="EMBL" id="TQF00829.1"/>
    </source>
</evidence>
<dbReference type="InterPro" id="IPR013974">
    <property type="entry name" value="SAF"/>
</dbReference>
<dbReference type="GO" id="GO:0042597">
    <property type="term" value="C:periplasmic space"/>
    <property type="evidence" value="ECO:0007669"/>
    <property type="project" value="UniProtKB-SubCell"/>
</dbReference>
<reference evidence="9 10" key="1">
    <citation type="submission" date="2019-06" db="EMBL/GenBank/DDBJ databases">
        <title>Metagenome assembled Genome of Spiribacter salinus SL48-SHIP from the microbial mat of Salt Lake 48 (Novosibirsk region, Russia).</title>
        <authorList>
            <person name="Shipova A."/>
            <person name="Rozanov A.S."/>
            <person name="Bryanskaya A.V."/>
            <person name="Peltek S.E."/>
        </authorList>
    </citation>
    <scope>NUCLEOTIDE SEQUENCE [LARGE SCALE GENOMIC DNA]</scope>
    <source>
        <strain evidence="9">SL48-SHIP-2</strain>
    </source>
</reference>
<evidence type="ECO:0000256" key="4">
    <source>
        <dbReference type="ARBA" id="ARBA00022729"/>
    </source>
</evidence>
<evidence type="ECO:0000256" key="5">
    <source>
        <dbReference type="ARBA" id="ARBA00022764"/>
    </source>
</evidence>
<comment type="function">
    <text evidence="6 7">Involved in the assembly process of the P-ring formation. It may associate with FlgF on the rod constituting a structure essential for the P-ring assembly or may act as a modulator protein for the P-ring assembly.</text>
</comment>
<dbReference type="Proteomes" id="UP000315400">
    <property type="component" value="Unassembled WGS sequence"/>
</dbReference>
<comment type="similarity">
    <text evidence="2 7">Belongs to the FlgA family.</text>
</comment>
<feature type="chain" id="PRO_5022255841" description="Flagella basal body P-ring formation protein FlgA" evidence="7">
    <location>
        <begin position="17"/>
        <end position="136"/>
    </location>
</feature>
<dbReference type="Pfam" id="PF13144">
    <property type="entry name" value="ChapFlgA"/>
    <property type="match status" value="1"/>
</dbReference>
<evidence type="ECO:0000256" key="1">
    <source>
        <dbReference type="ARBA" id="ARBA00004418"/>
    </source>
</evidence>
<proteinExistence type="inferred from homology"/>
<evidence type="ECO:0000256" key="6">
    <source>
        <dbReference type="ARBA" id="ARBA00025643"/>
    </source>
</evidence>
<keyword evidence="4 7" id="KW-0732">Signal</keyword>
<dbReference type="NCBIfam" id="TIGR03170">
    <property type="entry name" value="flgA_cterm"/>
    <property type="match status" value="1"/>
</dbReference>
<evidence type="ECO:0000259" key="8">
    <source>
        <dbReference type="SMART" id="SM00858"/>
    </source>
</evidence>
<protein>
    <recommendedName>
        <fullName evidence="3 7">Flagella basal body P-ring formation protein FlgA</fullName>
    </recommendedName>
</protein>
<keyword evidence="9" id="KW-0966">Cell projection</keyword>
<keyword evidence="9" id="KW-0282">Flagellum</keyword>
<dbReference type="CDD" id="cd11614">
    <property type="entry name" value="SAF_CpaB_FlgA_like"/>
    <property type="match status" value="1"/>
</dbReference>
<dbReference type="Gene3D" id="2.30.30.760">
    <property type="match status" value="1"/>
</dbReference>
<keyword evidence="5 7" id="KW-0574">Periplasm</keyword>
<comment type="caution">
    <text evidence="9">The sequence shown here is derived from an EMBL/GenBank/DDBJ whole genome shotgun (WGS) entry which is preliminary data.</text>
</comment>
<gene>
    <name evidence="9" type="primary">flgA</name>
    <name evidence="9" type="ORF">FKY71_01395</name>
</gene>
<comment type="subcellular location">
    <subcellularLocation>
        <location evidence="1 7">Periplasm</location>
    </subcellularLocation>
</comment>
<dbReference type="GO" id="GO:0044780">
    <property type="term" value="P:bacterial-type flagellum assembly"/>
    <property type="evidence" value="ECO:0007669"/>
    <property type="project" value="InterPro"/>
</dbReference>
<name>A0A540VVP3_9GAMM</name>
<organism evidence="9 10">
    <name type="scientific">Spiribacter salinus</name>
    <dbReference type="NCBI Taxonomy" id="1335746"/>
    <lineage>
        <taxon>Bacteria</taxon>
        <taxon>Pseudomonadati</taxon>
        <taxon>Pseudomonadota</taxon>
        <taxon>Gammaproteobacteria</taxon>
        <taxon>Chromatiales</taxon>
        <taxon>Ectothiorhodospiraceae</taxon>
        <taxon>Spiribacter</taxon>
    </lineage>
</organism>
<dbReference type="SMART" id="SM00858">
    <property type="entry name" value="SAF"/>
    <property type="match status" value="1"/>
</dbReference>
<evidence type="ECO:0000256" key="3">
    <source>
        <dbReference type="ARBA" id="ARBA00014754"/>
    </source>
</evidence>
<dbReference type="InterPro" id="IPR017585">
    <property type="entry name" value="SAF_FlgA"/>
</dbReference>
<evidence type="ECO:0000256" key="2">
    <source>
        <dbReference type="ARBA" id="ARBA00010474"/>
    </source>
</evidence>
<dbReference type="PANTHER" id="PTHR36307:SF1">
    <property type="entry name" value="FLAGELLA BASAL BODY P-RING FORMATION PROTEIN FLGA"/>
    <property type="match status" value="1"/>
</dbReference>
<dbReference type="EMBL" id="VIFK01000004">
    <property type="protein sequence ID" value="TQF00829.1"/>
    <property type="molecule type" value="Genomic_DNA"/>
</dbReference>
<feature type="domain" description="SAF" evidence="8">
    <location>
        <begin position="16"/>
        <end position="74"/>
    </location>
</feature>
<keyword evidence="9" id="KW-0969">Cilium</keyword>
<evidence type="ECO:0000313" key="10">
    <source>
        <dbReference type="Proteomes" id="UP000315400"/>
    </source>
</evidence>
<dbReference type="InterPro" id="IPR039246">
    <property type="entry name" value="Flagellar_FlgA"/>
</dbReference>
<accession>A0A540VVP3</accession>
<evidence type="ECO:0000256" key="7">
    <source>
        <dbReference type="RuleBase" id="RU362063"/>
    </source>
</evidence>
<feature type="signal peptide" evidence="7">
    <location>
        <begin position="1"/>
        <end position="16"/>
    </location>
</feature>
<sequence length="136" mass="14729">MRWLVILLCAAGPAWADMIVPAHTIRAKTIITEADLVKRQKSFSGALDDLSEIIGKETRVALYAGRPIRASDLRPAAIIERNQIVKLSYTAGSLSITADARALDRAAPGETIKVMNRSSRTTLFALVLPDGTLTVE</sequence>
<dbReference type="AlphaFoldDB" id="A0A540VVP3"/>